<feature type="compositionally biased region" description="Pro residues" evidence="1">
    <location>
        <begin position="85"/>
        <end position="96"/>
    </location>
</feature>
<reference evidence="2" key="1">
    <citation type="journal article" date="2022" name="J. Hered.">
        <title>A De Novo Chromosome-Level Genome Assembly of the White-Tailed Deer, Odocoileus Virginianus.</title>
        <authorList>
            <person name="London E.W."/>
            <person name="Roca A.L."/>
            <person name="Novakofski J.E."/>
            <person name="Mateus-Pinilla N.E."/>
        </authorList>
    </citation>
    <scope>NUCLEOTIDE SEQUENCE [LARGE SCALE GENOMIC DNA]</scope>
</reference>
<feature type="compositionally biased region" description="Acidic residues" evidence="1">
    <location>
        <begin position="1"/>
        <end position="12"/>
    </location>
</feature>
<feature type="compositionally biased region" description="Basic and acidic residues" evidence="1">
    <location>
        <begin position="50"/>
        <end position="60"/>
    </location>
</feature>
<evidence type="ECO:0000256" key="1">
    <source>
        <dbReference type="SAM" id="MobiDB-lite"/>
    </source>
</evidence>
<feature type="compositionally biased region" description="Low complexity" evidence="1">
    <location>
        <begin position="171"/>
        <end position="181"/>
    </location>
</feature>
<gene>
    <name evidence="3" type="primary">LOC139036532</name>
</gene>
<proteinExistence type="predicted"/>
<feature type="compositionally biased region" description="Low complexity" evidence="1">
    <location>
        <begin position="120"/>
        <end position="137"/>
    </location>
</feature>
<sequence length="293" mass="30581">MRPELAAEEGDTDVQGRGVEGAEKICGVEGGQGPGPWCRELPLGPAPPKVESERAKEFPKRGHAATLGEAGKTEGGPRGLHSRSPPHPPTPRPLVAPAPARRSPYLPRPAPPLTQAVRSGAAAAAGAWEPAAPAGVGLRRRVSPGTDGPQEPGTRKRRRAEVGEGRRRAHALLAGCRAAAGSPHGRGRSQFQGGQKVPGTRSAPPLAGPPGCSARLRALPDTCCAPPARGDTDPRTPPLPDPPGRPRRNLRSPAPGLPAPSAMLRTLRHAPLEKALERQEGLGTRGRPSRYRN</sequence>
<feature type="region of interest" description="Disordered" evidence="1">
    <location>
        <begin position="1"/>
        <end position="293"/>
    </location>
</feature>
<dbReference type="RefSeq" id="XP_070327961.1">
    <property type="nucleotide sequence ID" value="XM_070471860.1"/>
</dbReference>
<protein>
    <submittedName>
        <fullName evidence="3">Collagen alpha-1(I) chain-like</fullName>
    </submittedName>
</protein>
<keyword evidence="2" id="KW-1185">Reference proteome</keyword>
<dbReference type="Proteomes" id="UP001652640">
    <property type="component" value="Chromosome 9"/>
</dbReference>
<accession>A0ABM4IJG1</accession>
<name>A0ABM4IJG1_ODOVR</name>
<organism evidence="2 3">
    <name type="scientific">Odocoileus virginianus</name>
    <name type="common">White-tailed deer</name>
    <dbReference type="NCBI Taxonomy" id="9874"/>
    <lineage>
        <taxon>Eukaryota</taxon>
        <taxon>Metazoa</taxon>
        <taxon>Chordata</taxon>
        <taxon>Craniata</taxon>
        <taxon>Vertebrata</taxon>
        <taxon>Euteleostomi</taxon>
        <taxon>Mammalia</taxon>
        <taxon>Eutheria</taxon>
        <taxon>Laurasiatheria</taxon>
        <taxon>Artiodactyla</taxon>
        <taxon>Ruminantia</taxon>
        <taxon>Pecora</taxon>
        <taxon>Cervidae</taxon>
        <taxon>Odocoileinae</taxon>
        <taxon>Odocoileus</taxon>
    </lineage>
</organism>
<reference evidence="3" key="2">
    <citation type="submission" date="2025-08" db="UniProtKB">
        <authorList>
            <consortium name="RefSeq"/>
        </authorList>
    </citation>
    <scope>IDENTIFICATION</scope>
    <source>
        <tissue evidence="3">Tongue muscle</tissue>
    </source>
</reference>
<evidence type="ECO:0000313" key="2">
    <source>
        <dbReference type="Proteomes" id="UP001652640"/>
    </source>
</evidence>
<feature type="compositionally biased region" description="Basic and acidic residues" evidence="1">
    <location>
        <begin position="270"/>
        <end position="280"/>
    </location>
</feature>
<evidence type="ECO:0000313" key="3">
    <source>
        <dbReference type="RefSeq" id="XP_070327961.1"/>
    </source>
</evidence>
<dbReference type="GeneID" id="139036532"/>